<reference evidence="3" key="3">
    <citation type="journal article" date="2014" name="Nature">
        <title>Elephant shark genome provides unique insights into gnathostome evolution.</title>
        <authorList>
            <consortium name="International Elephant Shark Genome Sequencing Consortium"/>
            <person name="Venkatesh B."/>
            <person name="Lee A.P."/>
            <person name="Ravi V."/>
            <person name="Maurya A.K."/>
            <person name="Lian M.M."/>
            <person name="Swann J.B."/>
            <person name="Ohta Y."/>
            <person name="Flajnik M.F."/>
            <person name="Sutoh Y."/>
            <person name="Kasahara M."/>
            <person name="Hoon S."/>
            <person name="Gangu V."/>
            <person name="Roy S.W."/>
            <person name="Irimia M."/>
            <person name="Korzh V."/>
            <person name="Kondrychyn I."/>
            <person name="Lim Z.W."/>
            <person name="Tay B.H."/>
            <person name="Tohari S."/>
            <person name="Kong K.W."/>
            <person name="Ho S."/>
            <person name="Lorente-Galdos B."/>
            <person name="Quilez J."/>
            <person name="Marques-Bonet T."/>
            <person name="Raney B.J."/>
            <person name="Ingham P.W."/>
            <person name="Tay A."/>
            <person name="Hillier L.W."/>
            <person name="Minx P."/>
            <person name="Boehm T."/>
            <person name="Wilson R.K."/>
            <person name="Brenner S."/>
            <person name="Warren W.C."/>
        </authorList>
    </citation>
    <scope>NUCLEOTIDE SEQUENCE [LARGE SCALE GENOMIC DNA]</scope>
</reference>
<sequence length="76" mass="8985">PFPPPLTPSHPQIYPYDSLKGANRARLHLPPGVDRTHLERHLSPVEFQGLFEMTIKAFDKLPRWRRTELKRRVDLF</sequence>
<dbReference type="OMA" id="DFQRDEY"/>
<dbReference type="Proteomes" id="UP000314986">
    <property type="component" value="Unassembled WGS sequence"/>
</dbReference>
<dbReference type="InterPro" id="IPR036886">
    <property type="entry name" value="Villin_headpiece_dom_sf"/>
</dbReference>
<dbReference type="SUPFAM" id="SSF47050">
    <property type="entry name" value="VHP, Villin headpiece domain"/>
    <property type="match status" value="1"/>
</dbReference>
<proteinExistence type="predicted"/>
<dbReference type="InterPro" id="IPR003128">
    <property type="entry name" value="Villin_headpiece"/>
</dbReference>
<dbReference type="InParanoid" id="A0A4W3GCZ9"/>
<dbReference type="Pfam" id="PF02209">
    <property type="entry name" value="VHP"/>
    <property type="match status" value="1"/>
</dbReference>
<organism evidence="2 3">
    <name type="scientific">Callorhinchus milii</name>
    <name type="common">Ghost shark</name>
    <dbReference type="NCBI Taxonomy" id="7868"/>
    <lineage>
        <taxon>Eukaryota</taxon>
        <taxon>Metazoa</taxon>
        <taxon>Chordata</taxon>
        <taxon>Craniata</taxon>
        <taxon>Vertebrata</taxon>
        <taxon>Chondrichthyes</taxon>
        <taxon>Holocephali</taxon>
        <taxon>Chimaeriformes</taxon>
        <taxon>Callorhinchidae</taxon>
        <taxon>Callorhinchus</taxon>
    </lineage>
</organism>
<dbReference type="SMART" id="SM00153">
    <property type="entry name" value="VHP"/>
    <property type="match status" value="1"/>
</dbReference>
<protein>
    <recommendedName>
        <fullName evidence="1">HP domain-containing protein</fullName>
    </recommendedName>
</protein>
<reference evidence="3" key="1">
    <citation type="journal article" date="2006" name="Science">
        <title>Ancient noncoding elements conserved in the human genome.</title>
        <authorList>
            <person name="Venkatesh B."/>
            <person name="Kirkness E.F."/>
            <person name="Loh Y.H."/>
            <person name="Halpern A.L."/>
            <person name="Lee A.P."/>
            <person name="Johnson J."/>
            <person name="Dandona N."/>
            <person name="Viswanathan L.D."/>
            <person name="Tay A."/>
            <person name="Venter J.C."/>
            <person name="Strausberg R.L."/>
            <person name="Brenner S."/>
        </authorList>
    </citation>
    <scope>NUCLEOTIDE SEQUENCE [LARGE SCALE GENOMIC DNA]</scope>
</reference>
<dbReference type="STRING" id="7868.ENSCMIP00000000455"/>
<name>A0A4W3GCZ9_CALMI</name>
<dbReference type="GO" id="GO:0007010">
    <property type="term" value="P:cytoskeleton organization"/>
    <property type="evidence" value="ECO:0007669"/>
    <property type="project" value="InterPro"/>
</dbReference>
<dbReference type="Ensembl" id="ENSCMIT00000000493.1">
    <property type="protein sequence ID" value="ENSCMIP00000000455.1"/>
    <property type="gene ID" value="ENSCMIG00000000334.1"/>
</dbReference>
<dbReference type="GO" id="GO:0051015">
    <property type="term" value="F:actin filament binding"/>
    <property type="evidence" value="ECO:0007669"/>
    <property type="project" value="TreeGrafter"/>
</dbReference>
<reference evidence="2" key="5">
    <citation type="submission" date="2025-09" db="UniProtKB">
        <authorList>
            <consortium name="Ensembl"/>
        </authorList>
    </citation>
    <scope>IDENTIFICATION</scope>
</reference>
<keyword evidence="3" id="KW-1185">Reference proteome</keyword>
<evidence type="ECO:0000259" key="1">
    <source>
        <dbReference type="PROSITE" id="PS51089"/>
    </source>
</evidence>
<dbReference type="GeneTree" id="ENSGT00950000182850"/>
<evidence type="ECO:0000313" key="2">
    <source>
        <dbReference type="Ensembl" id="ENSCMIP00000000455.1"/>
    </source>
</evidence>
<dbReference type="PROSITE" id="PS51089">
    <property type="entry name" value="HP"/>
    <property type="match status" value="1"/>
</dbReference>
<reference evidence="3" key="2">
    <citation type="journal article" date="2007" name="PLoS Biol.">
        <title>Survey sequencing and comparative analysis of the elephant shark (Callorhinchus milii) genome.</title>
        <authorList>
            <person name="Venkatesh B."/>
            <person name="Kirkness E.F."/>
            <person name="Loh Y.H."/>
            <person name="Halpern A.L."/>
            <person name="Lee A.P."/>
            <person name="Johnson J."/>
            <person name="Dandona N."/>
            <person name="Viswanathan L.D."/>
            <person name="Tay A."/>
            <person name="Venter J.C."/>
            <person name="Strausberg R.L."/>
            <person name="Brenner S."/>
        </authorList>
    </citation>
    <scope>NUCLEOTIDE SEQUENCE [LARGE SCALE GENOMIC DNA]</scope>
</reference>
<dbReference type="PANTHER" id="PTHR24213">
    <property type="entry name" value="ACTIN-BINDING LIM PROTEIN"/>
    <property type="match status" value="1"/>
</dbReference>
<feature type="domain" description="HP" evidence="1">
    <location>
        <begin position="8"/>
        <end position="76"/>
    </location>
</feature>
<dbReference type="InterPro" id="IPR051618">
    <property type="entry name" value="Actin-binding_LIM"/>
</dbReference>
<dbReference type="AlphaFoldDB" id="A0A4W3GCZ9"/>
<dbReference type="PANTHER" id="PTHR24213:SF9">
    <property type="entry name" value="UNCOORDINATED 115A, ISOFORM B-RELATED"/>
    <property type="match status" value="1"/>
</dbReference>
<evidence type="ECO:0000313" key="3">
    <source>
        <dbReference type="Proteomes" id="UP000314986"/>
    </source>
</evidence>
<dbReference type="GO" id="GO:0015629">
    <property type="term" value="C:actin cytoskeleton"/>
    <property type="evidence" value="ECO:0007669"/>
    <property type="project" value="TreeGrafter"/>
</dbReference>
<dbReference type="GO" id="GO:0030032">
    <property type="term" value="P:lamellipodium assembly"/>
    <property type="evidence" value="ECO:0007669"/>
    <property type="project" value="TreeGrafter"/>
</dbReference>
<reference evidence="2" key="4">
    <citation type="submission" date="2025-08" db="UniProtKB">
        <authorList>
            <consortium name="Ensembl"/>
        </authorList>
    </citation>
    <scope>IDENTIFICATION</scope>
</reference>
<accession>A0A4W3GCZ9</accession>
<dbReference type="Gene3D" id="1.10.950.10">
    <property type="entry name" value="Villin headpiece domain"/>
    <property type="match status" value="1"/>
</dbReference>